<evidence type="ECO:0000256" key="5">
    <source>
        <dbReference type="ARBA" id="ARBA00023065"/>
    </source>
</evidence>
<comment type="similarity">
    <text evidence="8">Belongs to the two pore domain potassium channel (TC 1.A.1.8) family.</text>
</comment>
<reference evidence="12" key="2">
    <citation type="journal article" date="2016" name="Sci. Rep.">
        <title>Dictyocaulus viviparus genome, variome and transcriptome elucidate lungworm biology and support future intervention.</title>
        <authorList>
            <person name="McNulty S.N."/>
            <person name="Strube C."/>
            <person name="Rosa B.A."/>
            <person name="Martin J.C."/>
            <person name="Tyagi R."/>
            <person name="Choi Y.J."/>
            <person name="Wang Q."/>
            <person name="Hallsworth Pepin K."/>
            <person name="Zhang X."/>
            <person name="Ozersky P."/>
            <person name="Wilson R.K."/>
            <person name="Sternberg P.W."/>
            <person name="Gasser R.B."/>
            <person name="Mitreva M."/>
        </authorList>
    </citation>
    <scope>NUCLEOTIDE SEQUENCE [LARGE SCALE GENOMIC DNA]</scope>
    <source>
        <strain evidence="12">HannoverDv2000</strain>
    </source>
</reference>
<accession>A0A0D8XNX2</accession>
<feature type="transmembrane region" description="Helical" evidence="9">
    <location>
        <begin position="222"/>
        <end position="241"/>
    </location>
</feature>
<feature type="transmembrane region" description="Helical" evidence="9">
    <location>
        <begin position="169"/>
        <end position="190"/>
    </location>
</feature>
<dbReference type="STRING" id="29172.A0A0D8XNX2"/>
<name>A0A0D8XNX2_DICVI</name>
<evidence type="ECO:0000256" key="9">
    <source>
        <dbReference type="SAM" id="Phobius"/>
    </source>
</evidence>
<evidence type="ECO:0000256" key="2">
    <source>
        <dbReference type="ARBA" id="ARBA00022448"/>
    </source>
</evidence>
<organism evidence="11 12">
    <name type="scientific">Dictyocaulus viviparus</name>
    <name type="common">Bovine lungworm</name>
    <dbReference type="NCBI Taxonomy" id="29172"/>
    <lineage>
        <taxon>Eukaryota</taxon>
        <taxon>Metazoa</taxon>
        <taxon>Ecdysozoa</taxon>
        <taxon>Nematoda</taxon>
        <taxon>Chromadorea</taxon>
        <taxon>Rhabditida</taxon>
        <taxon>Rhabditina</taxon>
        <taxon>Rhabditomorpha</taxon>
        <taxon>Strongyloidea</taxon>
        <taxon>Metastrongylidae</taxon>
        <taxon>Dictyocaulus</taxon>
    </lineage>
</organism>
<keyword evidence="6 9" id="KW-0472">Membrane</keyword>
<evidence type="ECO:0000259" key="10">
    <source>
        <dbReference type="Pfam" id="PF07885"/>
    </source>
</evidence>
<feature type="domain" description="Potassium channel" evidence="10">
    <location>
        <begin position="175"/>
        <end position="249"/>
    </location>
</feature>
<dbReference type="GO" id="GO:0005886">
    <property type="term" value="C:plasma membrane"/>
    <property type="evidence" value="ECO:0007669"/>
    <property type="project" value="TreeGrafter"/>
</dbReference>
<protein>
    <submittedName>
        <fullName evidence="11">Ion channel</fullName>
    </submittedName>
</protein>
<dbReference type="Gene3D" id="1.10.287.70">
    <property type="match status" value="1"/>
</dbReference>
<dbReference type="Proteomes" id="UP000053766">
    <property type="component" value="Unassembled WGS sequence"/>
</dbReference>
<keyword evidence="5 8" id="KW-0406">Ion transport</keyword>
<gene>
    <name evidence="11" type="ORF">DICVIV_08526</name>
</gene>
<dbReference type="SUPFAM" id="SSF81324">
    <property type="entry name" value="Voltage-gated potassium channels"/>
    <property type="match status" value="2"/>
</dbReference>
<feature type="transmembrane region" description="Helical" evidence="9">
    <location>
        <begin position="86"/>
        <end position="107"/>
    </location>
</feature>
<evidence type="ECO:0000256" key="1">
    <source>
        <dbReference type="ARBA" id="ARBA00004141"/>
    </source>
</evidence>
<dbReference type="OrthoDB" id="297496at2759"/>
<evidence type="ECO:0000256" key="8">
    <source>
        <dbReference type="RuleBase" id="RU003857"/>
    </source>
</evidence>
<comment type="subcellular location">
    <subcellularLocation>
        <location evidence="1">Membrane</location>
        <topology evidence="1">Multi-pass membrane protein</topology>
    </subcellularLocation>
</comment>
<keyword evidence="3 8" id="KW-0812">Transmembrane</keyword>
<dbReference type="GO" id="GO:0022841">
    <property type="term" value="F:potassium ion leak channel activity"/>
    <property type="evidence" value="ECO:0007669"/>
    <property type="project" value="TreeGrafter"/>
</dbReference>
<keyword evidence="4 9" id="KW-1133">Transmembrane helix</keyword>
<proteinExistence type="inferred from homology"/>
<evidence type="ECO:0000256" key="7">
    <source>
        <dbReference type="ARBA" id="ARBA00023303"/>
    </source>
</evidence>
<dbReference type="InterPro" id="IPR003280">
    <property type="entry name" value="2pore_dom_K_chnl"/>
</dbReference>
<keyword evidence="2 8" id="KW-0813">Transport</keyword>
<keyword evidence="12" id="KW-1185">Reference proteome</keyword>
<evidence type="ECO:0000313" key="12">
    <source>
        <dbReference type="Proteomes" id="UP000053766"/>
    </source>
</evidence>
<evidence type="ECO:0000256" key="4">
    <source>
        <dbReference type="ARBA" id="ARBA00022989"/>
    </source>
</evidence>
<dbReference type="PRINTS" id="PR01333">
    <property type="entry name" value="2POREKCHANEL"/>
</dbReference>
<dbReference type="InterPro" id="IPR013099">
    <property type="entry name" value="K_chnl_dom"/>
</dbReference>
<reference evidence="11 12" key="1">
    <citation type="submission" date="2013-11" db="EMBL/GenBank/DDBJ databases">
        <title>Draft genome of the bovine lungworm Dictyocaulus viviparus.</title>
        <authorList>
            <person name="Mitreva M."/>
        </authorList>
    </citation>
    <scope>NUCLEOTIDE SEQUENCE [LARGE SCALE GENOMIC DNA]</scope>
    <source>
        <strain evidence="11 12">HannoverDv2000</strain>
    </source>
</reference>
<evidence type="ECO:0000256" key="6">
    <source>
        <dbReference type="ARBA" id="ARBA00023136"/>
    </source>
</evidence>
<dbReference type="AlphaFoldDB" id="A0A0D8XNX2"/>
<evidence type="ECO:0000313" key="11">
    <source>
        <dbReference type="EMBL" id="KJH45447.1"/>
    </source>
</evidence>
<feature type="domain" description="Potassium channel" evidence="10">
    <location>
        <begin position="45"/>
        <end position="107"/>
    </location>
</feature>
<keyword evidence="7 8" id="KW-0407">Ion channel</keyword>
<evidence type="ECO:0000256" key="3">
    <source>
        <dbReference type="ARBA" id="ARBA00022692"/>
    </source>
</evidence>
<sequence>MLDQTLENSFSCANRHRRSDKGMVSITRNIDDSKQLLEGEDAKEEEKWSFGNSLIFTFSVMTTIDIDFPGYGHIAPETLCGRIFCISYGLIGVPLSFLTIANIGMFISMAVKKVASIFHNVLLLCANLFRGKYHLPVEMSSNKGDMYLSERDVLQEGLGNSRMRKMEEAIALSLTFVCYLTLGACVLAVYEPELDFFKALYFNFVTLTTIGLGDFVPRSFDYLFLTLGYIGIGLALTTMAIELAADLLRKLHYFGRKIDNMASVVIWFGGKRMTVRKLIKNLLDQFNIPEEDMMNFNLNQFLESAMKVEAGEIRTLRKAVLRICDHDALSYSKLRDSNRSDIHFVDDPKSKRTG</sequence>
<dbReference type="PANTHER" id="PTHR11003:SF273">
    <property type="entry name" value="TWIK FAMILY OF POTASSIUM CHANNELS PROTEIN 9"/>
    <property type="match status" value="1"/>
</dbReference>
<dbReference type="GO" id="GO:0015271">
    <property type="term" value="F:outward rectifier potassium channel activity"/>
    <property type="evidence" value="ECO:0007669"/>
    <property type="project" value="TreeGrafter"/>
</dbReference>
<dbReference type="PANTHER" id="PTHR11003">
    <property type="entry name" value="POTASSIUM CHANNEL, SUBFAMILY K"/>
    <property type="match status" value="1"/>
</dbReference>
<dbReference type="EMBL" id="KN716408">
    <property type="protein sequence ID" value="KJH45447.1"/>
    <property type="molecule type" value="Genomic_DNA"/>
</dbReference>
<dbReference type="Pfam" id="PF07885">
    <property type="entry name" value="Ion_trans_2"/>
    <property type="match status" value="2"/>
</dbReference>
<dbReference type="GO" id="GO:0030322">
    <property type="term" value="P:stabilization of membrane potential"/>
    <property type="evidence" value="ECO:0007669"/>
    <property type="project" value="TreeGrafter"/>
</dbReference>